<dbReference type="GO" id="GO:0005737">
    <property type="term" value="C:cytoplasm"/>
    <property type="evidence" value="ECO:0007669"/>
    <property type="project" value="TreeGrafter"/>
</dbReference>
<evidence type="ECO:0000256" key="3">
    <source>
        <dbReference type="ARBA" id="ARBA00023027"/>
    </source>
</evidence>
<feature type="domain" description="Aldehyde dehydrogenase" evidence="8">
    <location>
        <begin position="4"/>
        <end position="449"/>
    </location>
</feature>
<evidence type="ECO:0000313" key="9">
    <source>
        <dbReference type="EMBL" id="CAB1369205.1"/>
    </source>
</evidence>
<evidence type="ECO:0000256" key="7">
    <source>
        <dbReference type="RuleBase" id="RU003345"/>
    </source>
</evidence>
<reference evidence="9 10" key="1">
    <citation type="submission" date="2020-03" db="EMBL/GenBank/DDBJ databases">
        <authorList>
            <consortium name="Genoscope - CEA"/>
            <person name="William W."/>
        </authorList>
    </citation>
    <scope>NUCLEOTIDE SEQUENCE [LARGE SCALE GENOMIC DNA]</scope>
    <source>
        <strain evidence="10">DSM 16959</strain>
    </source>
</reference>
<dbReference type="PIRSF" id="PIRSF036492">
    <property type="entry name" value="ALDH"/>
    <property type="match status" value="1"/>
</dbReference>
<dbReference type="GO" id="GO:0006081">
    <property type="term" value="P:aldehyde metabolic process"/>
    <property type="evidence" value="ECO:0007669"/>
    <property type="project" value="InterPro"/>
</dbReference>
<evidence type="ECO:0000256" key="1">
    <source>
        <dbReference type="ARBA" id="ARBA00009986"/>
    </source>
</evidence>
<feature type="active site" evidence="5 6">
    <location>
        <position position="224"/>
    </location>
</feature>
<sequence length="481" mass="51974">MDQMTTLAATEVAELEALVARQKAARIAEGAVSLAVRKDRIQRAINMLVKHRDALCEAVHADFGNRPRVVTMMYDLMGSLTSLKHARKEVGKWMKPQRRKGAMPFSLFGAKGWVEYHPKGVVGIMGTWNYPLYTTLSPLAYVLAAGNRAIIKPSELNPRTANALAAAVAEFFDPSEVVVVNGGLELGQAFSAQPFDHLVLTGGTAVAKAVMKNAAEHLVPLTLELGGKSPVIVGRSADLALAAERTMVAKGTNSGQLCVNADYVYVAKESLEPFVVALRGAYDSLYPGSYASNPDWVSVINERHCARIDGYVSEAAARGARVETCGGPFAGAQGKRLPLRLVIDPPADTAIMQNEIFGPALVVLSYERLEDAVAAINARPRPLALYYFGKDAAEERYVLDHTISGGVSLNEVAMHPALDDAPFGGIGDSGMGHYHGHEGFLEFAHARTIYKAGWYDPRKLFGLLPPYSKKLEAMIEKSIKP</sequence>
<dbReference type="CDD" id="cd07133">
    <property type="entry name" value="ALDH_CALDH_CalB"/>
    <property type="match status" value="1"/>
</dbReference>
<dbReference type="Gene3D" id="3.40.605.10">
    <property type="entry name" value="Aldehyde Dehydrogenase, Chain A, domain 1"/>
    <property type="match status" value="1"/>
</dbReference>
<evidence type="ECO:0000256" key="2">
    <source>
        <dbReference type="ARBA" id="ARBA00023002"/>
    </source>
</evidence>
<dbReference type="PANTHER" id="PTHR43570">
    <property type="entry name" value="ALDEHYDE DEHYDROGENASE"/>
    <property type="match status" value="1"/>
</dbReference>
<dbReference type="Pfam" id="PF00171">
    <property type="entry name" value="Aldedh"/>
    <property type="match status" value="1"/>
</dbReference>
<dbReference type="AlphaFoldDB" id="A0A6S6XXY1"/>
<dbReference type="InterPro" id="IPR016163">
    <property type="entry name" value="Ald_DH_C"/>
</dbReference>
<dbReference type="PANTHER" id="PTHR43570:SF20">
    <property type="entry name" value="ALDEHYDE DEHYDROGENASE ALDX-RELATED"/>
    <property type="match status" value="1"/>
</dbReference>
<dbReference type="InterPro" id="IPR012394">
    <property type="entry name" value="Aldehyde_DH_NAD(P)"/>
</dbReference>
<dbReference type="KEGG" id="doe:DENOEST_2040"/>
<evidence type="ECO:0000313" key="10">
    <source>
        <dbReference type="Proteomes" id="UP000515733"/>
    </source>
</evidence>
<evidence type="ECO:0000256" key="6">
    <source>
        <dbReference type="PROSITE-ProRule" id="PRU10007"/>
    </source>
</evidence>
<dbReference type="SUPFAM" id="SSF53720">
    <property type="entry name" value="ALDH-like"/>
    <property type="match status" value="1"/>
</dbReference>
<dbReference type="InterPro" id="IPR016162">
    <property type="entry name" value="Ald_DH_N"/>
</dbReference>
<dbReference type="InterPro" id="IPR029510">
    <property type="entry name" value="Ald_DH_CS_GLU"/>
</dbReference>
<comment type="similarity">
    <text evidence="1 4 7">Belongs to the aldehyde dehydrogenase family.</text>
</comment>
<evidence type="ECO:0000259" key="8">
    <source>
        <dbReference type="Pfam" id="PF00171"/>
    </source>
</evidence>
<dbReference type="GO" id="GO:0004029">
    <property type="term" value="F:aldehyde dehydrogenase (NAD+) activity"/>
    <property type="evidence" value="ECO:0007669"/>
    <property type="project" value="TreeGrafter"/>
</dbReference>
<evidence type="ECO:0000256" key="4">
    <source>
        <dbReference type="PIRNR" id="PIRNR036492"/>
    </source>
</evidence>
<name>A0A6S6XXY1_9PROT</name>
<dbReference type="InterPro" id="IPR015590">
    <property type="entry name" value="Aldehyde_DH_dom"/>
</dbReference>
<feature type="active site" evidence="5">
    <location>
        <position position="258"/>
    </location>
</feature>
<dbReference type="EMBL" id="LR778301">
    <property type="protein sequence ID" value="CAB1369205.1"/>
    <property type="molecule type" value="Genomic_DNA"/>
</dbReference>
<dbReference type="RefSeq" id="WP_197970573.1">
    <property type="nucleotide sequence ID" value="NZ_LR778301.1"/>
</dbReference>
<dbReference type="PROSITE" id="PS00687">
    <property type="entry name" value="ALDEHYDE_DEHYDR_GLU"/>
    <property type="match status" value="1"/>
</dbReference>
<dbReference type="Gene3D" id="3.40.309.10">
    <property type="entry name" value="Aldehyde Dehydrogenase, Chain A, domain 2"/>
    <property type="match status" value="1"/>
</dbReference>
<accession>A0A6S6XXY1</accession>
<proteinExistence type="inferred from homology"/>
<keyword evidence="10" id="KW-1185">Reference proteome</keyword>
<keyword evidence="2 4" id="KW-0560">Oxidoreductase</keyword>
<organism evidence="9 10">
    <name type="scientific">Denitratisoma oestradiolicum</name>
    <dbReference type="NCBI Taxonomy" id="311182"/>
    <lineage>
        <taxon>Bacteria</taxon>
        <taxon>Pseudomonadati</taxon>
        <taxon>Pseudomonadota</taxon>
        <taxon>Betaproteobacteria</taxon>
        <taxon>Nitrosomonadales</taxon>
        <taxon>Sterolibacteriaceae</taxon>
        <taxon>Denitratisoma</taxon>
    </lineage>
</organism>
<dbReference type="InterPro" id="IPR016161">
    <property type="entry name" value="Ald_DH/histidinol_DH"/>
</dbReference>
<evidence type="ECO:0000256" key="5">
    <source>
        <dbReference type="PIRSR" id="PIRSR036492-1"/>
    </source>
</evidence>
<dbReference type="Proteomes" id="UP000515733">
    <property type="component" value="Chromosome"/>
</dbReference>
<keyword evidence="3" id="KW-0520">NAD</keyword>
<gene>
    <name evidence="9" type="primary">calB</name>
    <name evidence="9" type="ORF">DENOEST_2040</name>
</gene>
<protein>
    <recommendedName>
        <fullName evidence="4">Aldehyde dehydrogenase</fullName>
    </recommendedName>
</protein>